<comment type="similarity">
    <text evidence="2">Belongs to the ABC transporter superfamily.</text>
</comment>
<keyword evidence="4" id="KW-1003">Cell membrane</keyword>
<dbReference type="InterPro" id="IPR050388">
    <property type="entry name" value="ABC_Ni/Peptide_Import"/>
</dbReference>
<dbReference type="InterPro" id="IPR027417">
    <property type="entry name" value="P-loop_NTPase"/>
</dbReference>
<name>A0ABN3DPW0_9MICO</name>
<keyword evidence="10" id="KW-1185">Reference proteome</keyword>
<dbReference type="InterPro" id="IPR003593">
    <property type="entry name" value="AAA+_ATPase"/>
</dbReference>
<keyword evidence="3" id="KW-0813">Transport</keyword>
<gene>
    <name evidence="9" type="ORF">GCM10009851_24470</name>
</gene>
<keyword evidence="5" id="KW-0547">Nucleotide-binding</keyword>
<comment type="caution">
    <text evidence="9">The sequence shown here is derived from an EMBL/GenBank/DDBJ whole genome shotgun (WGS) entry which is preliminary data.</text>
</comment>
<organism evidence="9 10">
    <name type="scientific">Herbiconiux moechotypicola</name>
    <dbReference type="NCBI Taxonomy" id="637393"/>
    <lineage>
        <taxon>Bacteria</taxon>
        <taxon>Bacillati</taxon>
        <taxon>Actinomycetota</taxon>
        <taxon>Actinomycetes</taxon>
        <taxon>Micrococcales</taxon>
        <taxon>Microbacteriaceae</taxon>
        <taxon>Herbiconiux</taxon>
    </lineage>
</organism>
<comment type="subcellular location">
    <subcellularLocation>
        <location evidence="1">Cell membrane</location>
        <topology evidence="1">Peripheral membrane protein</topology>
    </subcellularLocation>
</comment>
<feature type="domain" description="ABC transporter" evidence="8">
    <location>
        <begin position="8"/>
        <end position="260"/>
    </location>
</feature>
<dbReference type="Gene3D" id="3.40.50.300">
    <property type="entry name" value="P-loop containing nucleotide triphosphate hydrolases"/>
    <property type="match status" value="1"/>
</dbReference>
<evidence type="ECO:0000256" key="5">
    <source>
        <dbReference type="ARBA" id="ARBA00022741"/>
    </source>
</evidence>
<evidence type="ECO:0000256" key="3">
    <source>
        <dbReference type="ARBA" id="ARBA00022448"/>
    </source>
</evidence>
<dbReference type="InterPro" id="IPR017871">
    <property type="entry name" value="ABC_transporter-like_CS"/>
</dbReference>
<evidence type="ECO:0000256" key="2">
    <source>
        <dbReference type="ARBA" id="ARBA00005417"/>
    </source>
</evidence>
<evidence type="ECO:0000256" key="4">
    <source>
        <dbReference type="ARBA" id="ARBA00022475"/>
    </source>
</evidence>
<dbReference type="RefSeq" id="WP_259481271.1">
    <property type="nucleotide sequence ID" value="NZ_BAAAQY010000007.1"/>
</dbReference>
<evidence type="ECO:0000256" key="6">
    <source>
        <dbReference type="ARBA" id="ARBA00022840"/>
    </source>
</evidence>
<evidence type="ECO:0000313" key="10">
    <source>
        <dbReference type="Proteomes" id="UP001500929"/>
    </source>
</evidence>
<dbReference type="CDD" id="cd03257">
    <property type="entry name" value="ABC_NikE_OppD_transporters"/>
    <property type="match status" value="1"/>
</dbReference>
<dbReference type="SUPFAM" id="SSF52540">
    <property type="entry name" value="P-loop containing nucleoside triphosphate hydrolases"/>
    <property type="match status" value="1"/>
</dbReference>
<dbReference type="PROSITE" id="PS00211">
    <property type="entry name" value="ABC_TRANSPORTER_1"/>
    <property type="match status" value="1"/>
</dbReference>
<dbReference type="PANTHER" id="PTHR43297">
    <property type="entry name" value="OLIGOPEPTIDE TRANSPORT ATP-BINDING PROTEIN APPD"/>
    <property type="match status" value="1"/>
</dbReference>
<dbReference type="EMBL" id="BAAAQY010000007">
    <property type="protein sequence ID" value="GAA2238543.1"/>
    <property type="molecule type" value="Genomic_DNA"/>
</dbReference>
<reference evidence="9 10" key="1">
    <citation type="journal article" date="2019" name="Int. J. Syst. Evol. Microbiol.">
        <title>The Global Catalogue of Microorganisms (GCM) 10K type strain sequencing project: providing services to taxonomists for standard genome sequencing and annotation.</title>
        <authorList>
            <consortium name="The Broad Institute Genomics Platform"/>
            <consortium name="The Broad Institute Genome Sequencing Center for Infectious Disease"/>
            <person name="Wu L."/>
            <person name="Ma J."/>
        </authorList>
    </citation>
    <scope>NUCLEOTIDE SEQUENCE [LARGE SCALE GENOMIC DNA]</scope>
    <source>
        <strain evidence="9 10">JCM 16117</strain>
    </source>
</reference>
<evidence type="ECO:0000259" key="8">
    <source>
        <dbReference type="PROSITE" id="PS50893"/>
    </source>
</evidence>
<dbReference type="SMART" id="SM00382">
    <property type="entry name" value="AAA"/>
    <property type="match status" value="1"/>
</dbReference>
<keyword evidence="6" id="KW-0067">ATP-binding</keyword>
<evidence type="ECO:0000313" key="9">
    <source>
        <dbReference type="EMBL" id="GAA2238543.1"/>
    </source>
</evidence>
<evidence type="ECO:0000256" key="1">
    <source>
        <dbReference type="ARBA" id="ARBA00004202"/>
    </source>
</evidence>
<sequence length="279" mass="30364">MTDTTTDLRLAALRVAYPAGDPARPALNDVSFTLDHGLSLGVIGESGSGKSTLGMTIAGFEHLSGAAITGGSIRVLGTEYRRSSSTRSAMPRRRPGVAMLFQDAMTSLDPLYRIGAQVKKAITARGRVGAAELERRIDAALNDVGVHDPDRVKRLYPYELSGGMRQRVMLAQVLLSEPDLLIADEPTSALDVGLTVMTMELLTTACRARGISLVLITHDIPVARRYVDRLLVLRHGEMVEFGPTDEVLENPRSDYARDLFACIPDLDSYRRPLLTTVES</sequence>
<dbReference type="Proteomes" id="UP001500929">
    <property type="component" value="Unassembled WGS sequence"/>
</dbReference>
<dbReference type="InterPro" id="IPR003439">
    <property type="entry name" value="ABC_transporter-like_ATP-bd"/>
</dbReference>
<accession>A0ABN3DPW0</accession>
<proteinExistence type="inferred from homology"/>
<dbReference type="PANTHER" id="PTHR43297:SF2">
    <property type="entry name" value="DIPEPTIDE TRANSPORT ATP-BINDING PROTEIN DPPD"/>
    <property type="match status" value="1"/>
</dbReference>
<protein>
    <recommendedName>
        <fullName evidence="8">ABC transporter domain-containing protein</fullName>
    </recommendedName>
</protein>
<dbReference type="PROSITE" id="PS50893">
    <property type="entry name" value="ABC_TRANSPORTER_2"/>
    <property type="match status" value="1"/>
</dbReference>
<dbReference type="Pfam" id="PF00005">
    <property type="entry name" value="ABC_tran"/>
    <property type="match status" value="1"/>
</dbReference>
<keyword evidence="7" id="KW-0472">Membrane</keyword>
<evidence type="ECO:0000256" key="7">
    <source>
        <dbReference type="ARBA" id="ARBA00023136"/>
    </source>
</evidence>